<dbReference type="Gene3D" id="3.10.580.10">
    <property type="entry name" value="CBS-domain"/>
    <property type="match status" value="1"/>
</dbReference>
<keyword evidence="2" id="KW-0129">CBS domain</keyword>
<evidence type="ECO:0000256" key="1">
    <source>
        <dbReference type="ARBA" id="ARBA00022737"/>
    </source>
</evidence>
<dbReference type="SMART" id="SM00116">
    <property type="entry name" value="CBS"/>
    <property type="match status" value="2"/>
</dbReference>
<keyword evidence="5" id="KW-1185">Reference proteome</keyword>
<sequence length="149" mass="16007">METISSLMTREVVTIPSTLTLREAAVILSEKGISGAPVVDATGALVGVLSESDLLNEARKRAALPRTAVFGLLLVSEDTLQRLYHFGADLPVSEVMTKNVLTITERTSLHEASQLLVQKKINRLPVVDDSGALVGIVTREDLLKAVFAL</sequence>
<dbReference type="SUPFAM" id="SSF54631">
    <property type="entry name" value="CBS-domain pair"/>
    <property type="match status" value="1"/>
</dbReference>
<dbReference type="RefSeq" id="WP_184200555.1">
    <property type="nucleotide sequence ID" value="NZ_JACHGW010000004.1"/>
</dbReference>
<evidence type="ECO:0000256" key="2">
    <source>
        <dbReference type="PROSITE-ProRule" id="PRU00703"/>
    </source>
</evidence>
<dbReference type="InterPro" id="IPR046342">
    <property type="entry name" value="CBS_dom_sf"/>
</dbReference>
<organism evidence="4 5">
    <name type="scientific">Armatimonas rosea</name>
    <dbReference type="NCBI Taxonomy" id="685828"/>
    <lineage>
        <taxon>Bacteria</taxon>
        <taxon>Bacillati</taxon>
        <taxon>Armatimonadota</taxon>
        <taxon>Armatimonadia</taxon>
        <taxon>Armatimonadales</taxon>
        <taxon>Armatimonadaceae</taxon>
        <taxon>Armatimonas</taxon>
    </lineage>
</organism>
<evidence type="ECO:0000313" key="4">
    <source>
        <dbReference type="EMBL" id="MBB6052121.1"/>
    </source>
</evidence>
<proteinExistence type="predicted"/>
<evidence type="ECO:0000313" key="5">
    <source>
        <dbReference type="Proteomes" id="UP000520814"/>
    </source>
</evidence>
<feature type="domain" description="CBS" evidence="3">
    <location>
        <begin position="96"/>
        <end position="149"/>
    </location>
</feature>
<comment type="caution">
    <text evidence="4">The sequence shown here is derived from an EMBL/GenBank/DDBJ whole genome shotgun (WGS) entry which is preliminary data.</text>
</comment>
<keyword evidence="1" id="KW-0677">Repeat</keyword>
<dbReference type="InterPro" id="IPR000644">
    <property type="entry name" value="CBS_dom"/>
</dbReference>
<dbReference type="PANTHER" id="PTHR48108">
    <property type="entry name" value="CBS DOMAIN-CONTAINING PROTEIN CBSX2, CHLOROPLASTIC"/>
    <property type="match status" value="1"/>
</dbReference>
<accession>A0A7W9SSN5</accession>
<dbReference type="Proteomes" id="UP000520814">
    <property type="component" value="Unassembled WGS sequence"/>
</dbReference>
<dbReference type="Pfam" id="PF00571">
    <property type="entry name" value="CBS"/>
    <property type="match status" value="2"/>
</dbReference>
<reference evidence="4 5" key="1">
    <citation type="submission" date="2020-08" db="EMBL/GenBank/DDBJ databases">
        <title>Genomic Encyclopedia of Type Strains, Phase IV (KMG-IV): sequencing the most valuable type-strain genomes for metagenomic binning, comparative biology and taxonomic classification.</title>
        <authorList>
            <person name="Goeker M."/>
        </authorList>
    </citation>
    <scope>NUCLEOTIDE SEQUENCE [LARGE SCALE GENOMIC DNA]</scope>
    <source>
        <strain evidence="4 5">DSM 23562</strain>
    </source>
</reference>
<name>A0A7W9SSN5_ARMRO</name>
<dbReference type="CDD" id="cd04586">
    <property type="entry name" value="CBS_pair_BON_assoc"/>
    <property type="match status" value="1"/>
</dbReference>
<feature type="domain" description="CBS" evidence="3">
    <location>
        <begin position="8"/>
        <end position="64"/>
    </location>
</feature>
<dbReference type="EMBL" id="JACHGW010000004">
    <property type="protein sequence ID" value="MBB6052121.1"/>
    <property type="molecule type" value="Genomic_DNA"/>
</dbReference>
<dbReference type="AlphaFoldDB" id="A0A7W9SSN5"/>
<dbReference type="PANTHER" id="PTHR48108:SF26">
    <property type="entry name" value="CBS DOMAIN-CONTAINING PROTEIN DDB_G0289609"/>
    <property type="match status" value="1"/>
</dbReference>
<protein>
    <submittedName>
        <fullName evidence="4">CBS domain-containing protein</fullName>
    </submittedName>
</protein>
<gene>
    <name evidence="4" type="ORF">HNQ39_003942</name>
</gene>
<dbReference type="InterPro" id="IPR051462">
    <property type="entry name" value="CBS_domain-containing"/>
</dbReference>
<evidence type="ECO:0000259" key="3">
    <source>
        <dbReference type="PROSITE" id="PS51371"/>
    </source>
</evidence>
<dbReference type="PROSITE" id="PS51371">
    <property type="entry name" value="CBS"/>
    <property type="match status" value="2"/>
</dbReference>